<proteinExistence type="predicted"/>
<dbReference type="AlphaFoldDB" id="A0ABD0XEC7"/>
<name>A0ABD0XEC7_UMBPY</name>
<sequence>MRRETRKWSPKKSRLCSSQFEEDQVFHRQAGQEEAEGHCWAYHFPISTTLVSKEKKEMPHGPSW</sequence>
<organism evidence="1 2">
    <name type="scientific">Umbra pygmaea</name>
    <name type="common">Eastern mudminnow</name>
    <dbReference type="NCBI Taxonomy" id="75934"/>
    <lineage>
        <taxon>Eukaryota</taxon>
        <taxon>Metazoa</taxon>
        <taxon>Chordata</taxon>
        <taxon>Craniata</taxon>
        <taxon>Vertebrata</taxon>
        <taxon>Euteleostomi</taxon>
        <taxon>Actinopterygii</taxon>
        <taxon>Neopterygii</taxon>
        <taxon>Teleostei</taxon>
        <taxon>Protacanthopterygii</taxon>
        <taxon>Esociformes</taxon>
        <taxon>Umbridae</taxon>
        <taxon>Umbra</taxon>
    </lineage>
</organism>
<gene>
    <name evidence="1" type="ORF">UPYG_G00083670</name>
</gene>
<evidence type="ECO:0000313" key="1">
    <source>
        <dbReference type="EMBL" id="KAL1007224.1"/>
    </source>
</evidence>
<comment type="caution">
    <text evidence="1">The sequence shown here is derived from an EMBL/GenBank/DDBJ whole genome shotgun (WGS) entry which is preliminary data.</text>
</comment>
<keyword evidence="2" id="KW-1185">Reference proteome</keyword>
<accession>A0ABD0XEC7</accession>
<dbReference type="Proteomes" id="UP001557470">
    <property type="component" value="Unassembled WGS sequence"/>
</dbReference>
<reference evidence="1 2" key="1">
    <citation type="submission" date="2024-06" db="EMBL/GenBank/DDBJ databases">
        <authorList>
            <person name="Pan Q."/>
            <person name="Wen M."/>
            <person name="Jouanno E."/>
            <person name="Zahm M."/>
            <person name="Klopp C."/>
            <person name="Cabau C."/>
            <person name="Louis A."/>
            <person name="Berthelot C."/>
            <person name="Parey E."/>
            <person name="Roest Crollius H."/>
            <person name="Montfort J."/>
            <person name="Robinson-Rechavi M."/>
            <person name="Bouchez O."/>
            <person name="Lampietro C."/>
            <person name="Lopez Roques C."/>
            <person name="Donnadieu C."/>
            <person name="Postlethwait J."/>
            <person name="Bobe J."/>
            <person name="Verreycken H."/>
            <person name="Guiguen Y."/>
        </authorList>
    </citation>
    <scope>NUCLEOTIDE SEQUENCE [LARGE SCALE GENOMIC DNA]</scope>
    <source>
        <strain evidence="1">Up_M1</strain>
        <tissue evidence="1">Testis</tissue>
    </source>
</reference>
<dbReference type="EMBL" id="JAGEUA010000002">
    <property type="protein sequence ID" value="KAL1007224.1"/>
    <property type="molecule type" value="Genomic_DNA"/>
</dbReference>
<protein>
    <submittedName>
        <fullName evidence="1">Uncharacterized protein</fullName>
    </submittedName>
</protein>
<evidence type="ECO:0000313" key="2">
    <source>
        <dbReference type="Proteomes" id="UP001557470"/>
    </source>
</evidence>